<accession>A0A1B6L685</accession>
<sequence length="123" mass="13650">DEVPASLAHYPVERTKSDPYVSDFWRVARQHRARLLHQKSIDLTPTDPGTDIPVYLGDDMKSSSLDIPCSSKSAVDIPYTLHKRQQINGTSVSPLLLSPNKLSPVPLRKSSAKSPDTIKKEKS</sequence>
<feature type="non-terminal residue" evidence="2">
    <location>
        <position position="1"/>
    </location>
</feature>
<organism evidence="2">
    <name type="scientific">Graphocephala atropunctata</name>
    <dbReference type="NCBI Taxonomy" id="36148"/>
    <lineage>
        <taxon>Eukaryota</taxon>
        <taxon>Metazoa</taxon>
        <taxon>Ecdysozoa</taxon>
        <taxon>Arthropoda</taxon>
        <taxon>Hexapoda</taxon>
        <taxon>Insecta</taxon>
        <taxon>Pterygota</taxon>
        <taxon>Neoptera</taxon>
        <taxon>Paraneoptera</taxon>
        <taxon>Hemiptera</taxon>
        <taxon>Auchenorrhyncha</taxon>
        <taxon>Membracoidea</taxon>
        <taxon>Cicadellidae</taxon>
        <taxon>Cicadellinae</taxon>
        <taxon>Cicadellini</taxon>
        <taxon>Graphocephala</taxon>
    </lineage>
</organism>
<feature type="compositionally biased region" description="Low complexity" evidence="1">
    <location>
        <begin position="91"/>
        <end position="107"/>
    </location>
</feature>
<dbReference type="AlphaFoldDB" id="A0A1B6L685"/>
<dbReference type="EMBL" id="GEBQ01020745">
    <property type="protein sequence ID" value="JAT19232.1"/>
    <property type="molecule type" value="Transcribed_RNA"/>
</dbReference>
<reference evidence="2" key="1">
    <citation type="submission" date="2015-11" db="EMBL/GenBank/DDBJ databases">
        <title>De novo transcriptome assembly of four potential Pierce s Disease insect vectors from Arizona vineyards.</title>
        <authorList>
            <person name="Tassone E.E."/>
        </authorList>
    </citation>
    <scope>NUCLEOTIDE SEQUENCE</scope>
</reference>
<name>A0A1B6L685_9HEMI</name>
<gene>
    <name evidence="2" type="ORF">g.50238</name>
</gene>
<evidence type="ECO:0000256" key="1">
    <source>
        <dbReference type="SAM" id="MobiDB-lite"/>
    </source>
</evidence>
<feature type="non-terminal residue" evidence="2">
    <location>
        <position position="123"/>
    </location>
</feature>
<protein>
    <submittedName>
        <fullName evidence="2">Uncharacterized protein</fullName>
    </submittedName>
</protein>
<evidence type="ECO:0000313" key="2">
    <source>
        <dbReference type="EMBL" id="JAT19232.1"/>
    </source>
</evidence>
<feature type="region of interest" description="Disordered" evidence="1">
    <location>
        <begin position="88"/>
        <end position="123"/>
    </location>
</feature>
<proteinExistence type="predicted"/>